<dbReference type="InterPro" id="IPR002912">
    <property type="entry name" value="ACT_dom"/>
</dbReference>
<evidence type="ECO:0000256" key="7">
    <source>
        <dbReference type="ARBA" id="ARBA00023141"/>
    </source>
</evidence>
<dbReference type="EC" id="1.3.1.12" evidence="2"/>
<proteinExistence type="predicted"/>
<evidence type="ECO:0000256" key="4">
    <source>
        <dbReference type="ARBA" id="ARBA00022498"/>
    </source>
</evidence>
<evidence type="ECO:0000256" key="1">
    <source>
        <dbReference type="ARBA" id="ARBA00005067"/>
    </source>
</evidence>
<dbReference type="SUPFAM" id="SSF48179">
    <property type="entry name" value="6-phosphogluconate dehydrogenase C-terminal domain-like"/>
    <property type="match status" value="1"/>
</dbReference>
<organism evidence="11 12">
    <name type="scientific">Candidatus Chryseopegocella kryptomonas</name>
    <dbReference type="NCBI Taxonomy" id="1633643"/>
    <lineage>
        <taxon>Bacteria</taxon>
        <taxon>Pseudomonadati</taxon>
        <taxon>Candidatus Kryptoniota</taxon>
        <taxon>Candidatus Chryseopegocella</taxon>
    </lineage>
</organism>
<dbReference type="InterPro" id="IPR045865">
    <property type="entry name" value="ACT-like_dom_sf"/>
</dbReference>
<dbReference type="InterPro" id="IPR036291">
    <property type="entry name" value="NAD(P)-bd_dom_sf"/>
</dbReference>
<dbReference type="PROSITE" id="PS51671">
    <property type="entry name" value="ACT"/>
    <property type="match status" value="1"/>
</dbReference>
<keyword evidence="7" id="KW-0028">Amino-acid biosynthesis</keyword>
<name>A0A0N7MYR2_9BACT</name>
<dbReference type="SUPFAM" id="SSF55021">
    <property type="entry name" value="ACT-like"/>
    <property type="match status" value="1"/>
</dbReference>
<comment type="catalytic activity">
    <reaction evidence="8">
        <text>prephenate + NAD(+) = 3-(4-hydroxyphenyl)pyruvate + CO2 + NADH</text>
        <dbReference type="Rhea" id="RHEA:13869"/>
        <dbReference type="ChEBI" id="CHEBI:16526"/>
        <dbReference type="ChEBI" id="CHEBI:29934"/>
        <dbReference type="ChEBI" id="CHEBI:36242"/>
        <dbReference type="ChEBI" id="CHEBI:57540"/>
        <dbReference type="ChEBI" id="CHEBI:57945"/>
        <dbReference type="EC" id="1.3.1.12"/>
    </reaction>
</comment>
<dbReference type="OrthoDB" id="9802008at2"/>
<protein>
    <recommendedName>
        <fullName evidence="3">Prephenate dehydrogenase</fullName>
        <ecNumber evidence="2">1.3.1.12</ecNumber>
    </recommendedName>
</protein>
<dbReference type="Gene3D" id="3.40.50.720">
    <property type="entry name" value="NAD(P)-binding Rossmann-like Domain"/>
    <property type="match status" value="1"/>
</dbReference>
<evidence type="ECO:0000256" key="5">
    <source>
        <dbReference type="ARBA" id="ARBA00023002"/>
    </source>
</evidence>
<keyword evidence="12" id="KW-1185">Reference proteome</keyword>
<evidence type="ECO:0000256" key="2">
    <source>
        <dbReference type="ARBA" id="ARBA00012068"/>
    </source>
</evidence>
<evidence type="ECO:0000256" key="3">
    <source>
        <dbReference type="ARBA" id="ARBA00016891"/>
    </source>
</evidence>
<dbReference type="Pfam" id="PF01842">
    <property type="entry name" value="ACT"/>
    <property type="match status" value="1"/>
</dbReference>
<dbReference type="GO" id="GO:0070403">
    <property type="term" value="F:NAD+ binding"/>
    <property type="evidence" value="ECO:0007669"/>
    <property type="project" value="InterPro"/>
</dbReference>
<dbReference type="AlphaFoldDB" id="A0A0N7MYR2"/>
<dbReference type="GO" id="GO:0008977">
    <property type="term" value="F:prephenate dehydrogenase (NAD+) activity"/>
    <property type="evidence" value="ECO:0007669"/>
    <property type="project" value="UniProtKB-EC"/>
</dbReference>
<keyword evidence="5" id="KW-0560">Oxidoreductase</keyword>
<dbReference type="FunFam" id="3.40.50.720:FF:000208">
    <property type="entry name" value="Prephenate dehydrogenase"/>
    <property type="match status" value="1"/>
</dbReference>
<dbReference type="UniPathway" id="UPA00122">
    <property type="reaction ID" value="UER00961"/>
</dbReference>
<dbReference type="GO" id="GO:0004665">
    <property type="term" value="F:prephenate dehydrogenase (NADP+) activity"/>
    <property type="evidence" value="ECO:0007669"/>
    <property type="project" value="InterPro"/>
</dbReference>
<accession>A0A0N7MYR2</accession>
<evidence type="ECO:0000259" key="10">
    <source>
        <dbReference type="PROSITE" id="PS51671"/>
    </source>
</evidence>
<gene>
    <name evidence="11" type="ORF">JGI23_01845</name>
</gene>
<evidence type="ECO:0000256" key="8">
    <source>
        <dbReference type="ARBA" id="ARBA00049260"/>
    </source>
</evidence>
<evidence type="ECO:0000313" key="12">
    <source>
        <dbReference type="Proteomes" id="UP000199197"/>
    </source>
</evidence>
<dbReference type="Pfam" id="PF20463">
    <property type="entry name" value="PDH_C"/>
    <property type="match status" value="1"/>
</dbReference>
<dbReference type="InterPro" id="IPR046826">
    <property type="entry name" value="PDH_N"/>
</dbReference>
<keyword evidence="6" id="KW-0520">NAD</keyword>
<sequence length="363" mass="40133">MFQKISIIGTGLIGGSLGLALRQQKNQNFKITGFDIDSKSLNVALEIGAITEKANSIEDAVKDADVVFLCTPIGEILKQIQIIAKSVRSGTIITDVGSVKKIILKEAEKIKNDVYFIGGHPMAGSERKGIYSADPFLFQNAVYVLCPSFNVPIKIVNNFIELIKLTGANIILLDPEIHDRISAYISHLPQLLAVLLVNTAGAMGTDYLSLAGGGFRDLTRIASSQFEIWHDIISFNREKITEALDNFINGLYKYRNLVKSGEIENFKIEFETAFKFRNEIPSSRKGFINPLYDVFIIVEDKPGVLSKISTALYQGGLNIKDIELLRVREGIGGTFRISFGSESDAKKAIEIINSLGYKVFTRE</sequence>
<dbReference type="SUPFAM" id="SSF51735">
    <property type="entry name" value="NAD(P)-binding Rossmann-fold domains"/>
    <property type="match status" value="1"/>
</dbReference>
<dbReference type="PROSITE" id="PS51176">
    <property type="entry name" value="PDH_ADH"/>
    <property type="match status" value="1"/>
</dbReference>
<keyword evidence="4" id="KW-0827">Tyrosine biosynthesis</keyword>
<dbReference type="InterPro" id="IPR050812">
    <property type="entry name" value="Preph/Arog_dehydrog"/>
</dbReference>
<dbReference type="Proteomes" id="UP000199197">
    <property type="component" value="Unassembled WGS sequence"/>
</dbReference>
<evidence type="ECO:0000256" key="6">
    <source>
        <dbReference type="ARBA" id="ARBA00023027"/>
    </source>
</evidence>
<dbReference type="Gene3D" id="1.10.3660.10">
    <property type="entry name" value="6-phosphogluconate dehydrogenase C-terminal like domain"/>
    <property type="match status" value="1"/>
</dbReference>
<dbReference type="Gene3D" id="3.30.70.260">
    <property type="match status" value="1"/>
</dbReference>
<feature type="domain" description="ACT" evidence="10">
    <location>
        <begin position="293"/>
        <end position="363"/>
    </location>
</feature>
<dbReference type="InterPro" id="IPR046825">
    <property type="entry name" value="PDH_C"/>
</dbReference>
<dbReference type="RefSeq" id="WP_092351066.1">
    <property type="nucleotide sequence ID" value="NZ_CZVW01000030.1"/>
</dbReference>
<reference evidence="12" key="1">
    <citation type="submission" date="2015-11" db="EMBL/GenBank/DDBJ databases">
        <authorList>
            <person name="Varghese N."/>
        </authorList>
    </citation>
    <scope>NUCLEOTIDE SEQUENCE [LARGE SCALE GENOMIC DNA]</scope>
    <source>
        <strain evidence="12">JGI-23</strain>
    </source>
</reference>
<comment type="pathway">
    <text evidence="1">Amino-acid biosynthesis; L-tyrosine biosynthesis; (4-hydroxyphenyl)pyruvate from prephenate (NAD(+) route): step 1/1.</text>
</comment>
<dbReference type="GO" id="GO:0006571">
    <property type="term" value="P:tyrosine biosynthetic process"/>
    <property type="evidence" value="ECO:0007669"/>
    <property type="project" value="UniProtKB-UniPathway"/>
</dbReference>
<dbReference type="InterPro" id="IPR008927">
    <property type="entry name" value="6-PGluconate_DH-like_C_sf"/>
</dbReference>
<evidence type="ECO:0000259" key="9">
    <source>
        <dbReference type="PROSITE" id="PS51176"/>
    </source>
</evidence>
<feature type="domain" description="Prephenate/arogenate dehydrogenase" evidence="9">
    <location>
        <begin position="3"/>
        <end position="288"/>
    </location>
</feature>
<dbReference type="InterPro" id="IPR003099">
    <property type="entry name" value="Prephen_DH"/>
</dbReference>
<dbReference type="PANTHER" id="PTHR21363:SF0">
    <property type="entry name" value="PREPHENATE DEHYDROGENASE [NADP(+)]"/>
    <property type="match status" value="1"/>
</dbReference>
<dbReference type="PANTHER" id="PTHR21363">
    <property type="entry name" value="PREPHENATE DEHYDROGENASE"/>
    <property type="match status" value="1"/>
</dbReference>
<dbReference type="Pfam" id="PF02153">
    <property type="entry name" value="PDH_N"/>
    <property type="match status" value="1"/>
</dbReference>
<dbReference type="EMBL" id="CZVW01000030">
    <property type="protein sequence ID" value="CUT04955.1"/>
    <property type="molecule type" value="Genomic_DNA"/>
</dbReference>
<keyword evidence="7" id="KW-0057">Aromatic amino acid biosynthesis</keyword>
<evidence type="ECO:0000313" key="11">
    <source>
        <dbReference type="EMBL" id="CUT04955.1"/>
    </source>
</evidence>